<dbReference type="AlphaFoldDB" id="A0A5N1IKM4"/>
<name>A0A5N1IKM4_LACJE</name>
<evidence type="ECO:0000256" key="1">
    <source>
        <dbReference type="ARBA" id="ARBA00022612"/>
    </source>
</evidence>
<dbReference type="PANTHER" id="PTHR39184:SF1">
    <property type="entry name" value="PBSX PHAGE TERMINASE LARGE SUBUNIT"/>
    <property type="match status" value="1"/>
</dbReference>
<dbReference type="EMBL" id="VYWW01000001">
    <property type="protein sequence ID" value="KAA9324437.1"/>
    <property type="molecule type" value="Genomic_DNA"/>
</dbReference>
<accession>A0A5N1IKM4</accession>
<dbReference type="Gene3D" id="3.30.420.280">
    <property type="match status" value="1"/>
</dbReference>
<comment type="caution">
    <text evidence="3">The sequence shown here is derived from an EMBL/GenBank/DDBJ whole genome shotgun (WGS) entry which is preliminary data.</text>
</comment>
<dbReference type="Proteomes" id="UP000327236">
    <property type="component" value="Unassembled WGS sequence"/>
</dbReference>
<dbReference type="PANTHER" id="PTHR39184">
    <property type="match status" value="1"/>
</dbReference>
<dbReference type="Pfam" id="PF17289">
    <property type="entry name" value="Terminase_6C"/>
    <property type="match status" value="1"/>
</dbReference>
<evidence type="ECO:0000313" key="4">
    <source>
        <dbReference type="Proteomes" id="UP000327236"/>
    </source>
</evidence>
<dbReference type="InterPro" id="IPR006437">
    <property type="entry name" value="Phage_terminase_lsu"/>
</dbReference>
<dbReference type="RefSeq" id="WP_151141219.1">
    <property type="nucleotide sequence ID" value="NZ_VYWW01000001.1"/>
</dbReference>
<dbReference type="NCBIfam" id="TIGR01547">
    <property type="entry name" value="phage_term_2"/>
    <property type="match status" value="1"/>
</dbReference>
<feature type="domain" description="Terminase large subunit gp17-like C-terminal" evidence="2">
    <location>
        <begin position="324"/>
        <end position="394"/>
    </location>
</feature>
<evidence type="ECO:0000259" key="2">
    <source>
        <dbReference type="Pfam" id="PF17289"/>
    </source>
</evidence>
<keyword evidence="1" id="KW-1188">Viral release from host cell</keyword>
<dbReference type="InterPro" id="IPR027417">
    <property type="entry name" value="P-loop_NTPase"/>
</dbReference>
<dbReference type="InterPro" id="IPR052380">
    <property type="entry name" value="Viral_DNA_packaging_terminase"/>
</dbReference>
<dbReference type="OrthoDB" id="4498710at2"/>
<organism evidence="3 4">
    <name type="scientific">Lactobacillus jensenii</name>
    <dbReference type="NCBI Taxonomy" id="109790"/>
    <lineage>
        <taxon>Bacteria</taxon>
        <taxon>Bacillati</taxon>
        <taxon>Bacillota</taxon>
        <taxon>Bacilli</taxon>
        <taxon>Lactobacillales</taxon>
        <taxon>Lactobacillaceae</taxon>
        <taxon>Lactobacillus</taxon>
    </lineage>
</organism>
<reference evidence="3 4" key="1">
    <citation type="submission" date="2019-09" db="EMBL/GenBank/DDBJ databases">
        <title>Draft genome sequence assemblies of isolates from the urinary tract.</title>
        <authorList>
            <person name="Mores C.R."/>
            <person name="Putonti C."/>
            <person name="Wolfe A.J."/>
        </authorList>
    </citation>
    <scope>NUCLEOTIDE SEQUENCE [LARGE SCALE GENOMIC DNA]</scope>
    <source>
        <strain evidence="3 4">UMB246</strain>
    </source>
</reference>
<sequence length="409" mass="46807">MAIKDLLAPKQEQVLRSYLNDNWKTLILSGAVRSGKTYIDNLLFLMELRRISRLAKKLNKPNPMYILAGFSADTIYKNVIAEITTTFGLNIKFDRSGHFRLFGVEVVKAYTGSERGRDSIRGMTAWGAYINEASLAKASVFSEIQKRCSAPEARIICDTNPDAPTHWLKKNYIDNTDPKAGIKTFFFTFDDNPALDDDYKEKLKASTPSGVFYDRDILGLWCTGEGVVYRDFDQSTMTIDKDKLPTDLTYYVGVDWGYEHTGTLIVFADDSQGNTYLIEEHAHKHRFIDYWVGLAHDVQKRYGSTIPFWCDSARPDNLNEFLTHGIRAYNANKSINAGIEAVGSLMKAKRFFVVKNSVDNWLNEVYQYIWNEKTGEPVKENDDSMDAMRYAIYNQHNKAKINLQRNTLF</sequence>
<gene>
    <name evidence="3" type="ORF">F6H94_00285</name>
</gene>
<protein>
    <submittedName>
        <fullName evidence="3">PBSX family phage terminase large subunit</fullName>
    </submittedName>
</protein>
<dbReference type="InterPro" id="IPR035421">
    <property type="entry name" value="Terminase_6C"/>
</dbReference>
<proteinExistence type="predicted"/>
<evidence type="ECO:0000313" key="3">
    <source>
        <dbReference type="EMBL" id="KAA9324437.1"/>
    </source>
</evidence>
<dbReference type="Pfam" id="PF03237">
    <property type="entry name" value="Terminase_6N"/>
    <property type="match status" value="1"/>
</dbReference>
<dbReference type="Gene3D" id="3.40.50.300">
    <property type="entry name" value="P-loop containing nucleotide triphosphate hydrolases"/>
    <property type="match status" value="1"/>
</dbReference>